<dbReference type="EMBL" id="LSRE01000044">
    <property type="protein sequence ID" value="KXO91352.1"/>
    <property type="molecule type" value="Genomic_DNA"/>
</dbReference>
<dbReference type="RefSeq" id="WP_068746667.1">
    <property type="nucleotide sequence ID" value="NZ_LSRE01000044.1"/>
</dbReference>
<comment type="caution">
    <text evidence="1">The sequence shown here is derived from an EMBL/GenBank/DDBJ whole genome shotgun (WGS) entry which is preliminary data.</text>
</comment>
<accession>A0A137YZH6</accession>
<organism evidence="1 2">
    <name type="scientific">Tsukamurella pseudospumae</name>
    <dbReference type="NCBI Taxonomy" id="239498"/>
    <lineage>
        <taxon>Bacteria</taxon>
        <taxon>Bacillati</taxon>
        <taxon>Actinomycetota</taxon>
        <taxon>Actinomycetes</taxon>
        <taxon>Mycobacteriales</taxon>
        <taxon>Tsukamurellaceae</taxon>
        <taxon>Tsukamurella</taxon>
    </lineage>
</organism>
<evidence type="ECO:0000313" key="1">
    <source>
        <dbReference type="EMBL" id="KXO91352.1"/>
    </source>
</evidence>
<proteinExistence type="predicted"/>
<sequence>MEYLLGIDIGTSSTKGVLVTAGGAVADSSVIPHRMSNHLRLTLARGQFGKALVLGTDGALRALDPNTGAVVREVKVTAPWVEDANWQEPRPAVFTLGSPAYVTEPSTKSIVAVDIPSGVELRRGTLERTPDEVSGVPGVAAA</sequence>
<dbReference type="Gene3D" id="2.130.10.10">
    <property type="entry name" value="YVTN repeat-like/Quinoprotein amine dehydrogenase"/>
    <property type="match status" value="1"/>
</dbReference>
<dbReference type="Proteomes" id="UP000070409">
    <property type="component" value="Unassembled WGS sequence"/>
</dbReference>
<dbReference type="InterPro" id="IPR043129">
    <property type="entry name" value="ATPase_NBD"/>
</dbReference>
<evidence type="ECO:0000313" key="2">
    <source>
        <dbReference type="Proteomes" id="UP000070409"/>
    </source>
</evidence>
<gene>
    <name evidence="1" type="ORF">AXK61_07325</name>
</gene>
<dbReference type="SUPFAM" id="SSF53067">
    <property type="entry name" value="Actin-like ATPase domain"/>
    <property type="match status" value="1"/>
</dbReference>
<evidence type="ECO:0008006" key="3">
    <source>
        <dbReference type="Google" id="ProtNLM"/>
    </source>
</evidence>
<keyword evidence="2" id="KW-1185">Reference proteome</keyword>
<name>A0A137YZH6_9ACTN</name>
<reference evidence="1 2" key="1">
    <citation type="submission" date="2016-02" db="EMBL/GenBank/DDBJ databases">
        <authorList>
            <person name="Teng J.L."/>
            <person name="Tang Y."/>
            <person name="Huang Y."/>
            <person name="Guo F."/>
            <person name="Wei W."/>
            <person name="Chen J.H."/>
            <person name="Wong S.Y."/>
            <person name="Lau S.K."/>
            <person name="Woo P.C."/>
        </authorList>
    </citation>
    <scope>NUCLEOTIDE SEQUENCE [LARGE SCALE GENOMIC DNA]</scope>
    <source>
        <strain evidence="1 2">JCM 13375</strain>
    </source>
</reference>
<dbReference type="InterPro" id="IPR015943">
    <property type="entry name" value="WD40/YVTN_repeat-like_dom_sf"/>
</dbReference>
<protein>
    <recommendedName>
        <fullName evidence="3">Carbohydrate kinase FGGY N-terminal domain-containing protein</fullName>
    </recommendedName>
</protein>